<evidence type="ECO:0000313" key="3">
    <source>
        <dbReference type="EMBL" id="TWW74282.1"/>
    </source>
</evidence>
<dbReference type="PANTHER" id="PTHR47272:SF2">
    <property type="entry name" value="PIGGYBAC TRANSPOSABLE ELEMENT-DERIVED PROTEIN 3-LIKE"/>
    <property type="match status" value="1"/>
</dbReference>
<feature type="compositionally biased region" description="Acidic residues" evidence="1">
    <location>
        <begin position="1"/>
        <end position="19"/>
    </location>
</feature>
<evidence type="ECO:0000256" key="1">
    <source>
        <dbReference type="SAM" id="MobiDB-lite"/>
    </source>
</evidence>
<proteinExistence type="predicted"/>
<dbReference type="InterPro" id="IPR029526">
    <property type="entry name" value="PGBD"/>
</dbReference>
<feature type="domain" description="PiggyBac transposable element-derived protein" evidence="2">
    <location>
        <begin position="48"/>
        <end position="98"/>
    </location>
</feature>
<dbReference type="EMBL" id="RHFK02000006">
    <property type="protein sequence ID" value="TWW74282.1"/>
    <property type="molecule type" value="Genomic_DNA"/>
</dbReference>
<feature type="compositionally biased region" description="Low complexity" evidence="1">
    <location>
        <begin position="20"/>
        <end position="31"/>
    </location>
</feature>
<evidence type="ECO:0000313" key="4">
    <source>
        <dbReference type="Proteomes" id="UP000324091"/>
    </source>
</evidence>
<gene>
    <name evidence="3" type="ORF">D4764_14G0002830</name>
</gene>
<comment type="caution">
    <text evidence="3">The sequence shown here is derived from an EMBL/GenBank/DDBJ whole genome shotgun (WGS) entry which is preliminary data.</text>
</comment>
<reference evidence="3 4" key="1">
    <citation type="submission" date="2019-04" db="EMBL/GenBank/DDBJ databases">
        <title>Chromosome genome assembly for Takifugu flavidus.</title>
        <authorList>
            <person name="Xiao S."/>
        </authorList>
    </citation>
    <scope>NUCLEOTIDE SEQUENCE [LARGE SCALE GENOMIC DNA]</scope>
    <source>
        <strain evidence="3">HTHZ2018</strain>
        <tissue evidence="3">Muscle</tissue>
    </source>
</reference>
<organism evidence="3 4">
    <name type="scientific">Takifugu flavidus</name>
    <name type="common">sansaifugu</name>
    <dbReference type="NCBI Taxonomy" id="433684"/>
    <lineage>
        <taxon>Eukaryota</taxon>
        <taxon>Metazoa</taxon>
        <taxon>Chordata</taxon>
        <taxon>Craniata</taxon>
        <taxon>Vertebrata</taxon>
        <taxon>Euteleostomi</taxon>
        <taxon>Actinopterygii</taxon>
        <taxon>Neopterygii</taxon>
        <taxon>Teleostei</taxon>
        <taxon>Neoteleostei</taxon>
        <taxon>Acanthomorphata</taxon>
        <taxon>Eupercaria</taxon>
        <taxon>Tetraodontiformes</taxon>
        <taxon>Tetradontoidea</taxon>
        <taxon>Tetraodontidae</taxon>
        <taxon>Takifugu</taxon>
    </lineage>
</organism>
<sequence length="156" mass="17965">MDGDTSDLENLSDNDDDILDANYQPQPQEQSSSEDESSGDEYPIPQPTEGIVREYNLKMGGVDLIDRMISYYRMSSRTKKWTMRMLMHFTDLALANSWLLYRKDLTTCGAPRKSIMQFLEFRMEVARTFLAQHHSQEDDAEFPELSEGGRPGKNVQ</sequence>
<protein>
    <recommendedName>
        <fullName evidence="2">PiggyBac transposable element-derived protein domain-containing protein</fullName>
    </recommendedName>
</protein>
<dbReference type="PANTHER" id="PTHR47272">
    <property type="entry name" value="DDE_TNP_1_7 DOMAIN-CONTAINING PROTEIN"/>
    <property type="match status" value="1"/>
</dbReference>
<feature type="region of interest" description="Disordered" evidence="1">
    <location>
        <begin position="134"/>
        <end position="156"/>
    </location>
</feature>
<name>A0A5C6P3F1_9TELE</name>
<dbReference type="Proteomes" id="UP000324091">
    <property type="component" value="Chromosome 14"/>
</dbReference>
<accession>A0A5C6P3F1</accession>
<feature type="region of interest" description="Disordered" evidence="1">
    <location>
        <begin position="1"/>
        <end position="48"/>
    </location>
</feature>
<dbReference type="Pfam" id="PF13843">
    <property type="entry name" value="DDE_Tnp_1_7"/>
    <property type="match status" value="1"/>
</dbReference>
<dbReference type="AlphaFoldDB" id="A0A5C6P3F1"/>
<keyword evidence="4" id="KW-1185">Reference proteome</keyword>
<evidence type="ECO:0000259" key="2">
    <source>
        <dbReference type="Pfam" id="PF13843"/>
    </source>
</evidence>